<keyword evidence="1" id="KW-0238">DNA-binding</keyword>
<sequence length="137" mass="14253">MAYPSDVNRTISELLSTLGRSDAGSAAEAAPVVQGTGEAADGMVRVVAIPGGQIESVWIDPRLMREPSEILAEHVRAATNSALTDLRGALAGVAGAPDTTALLEQLREVQRSAVPQLQGIIDTLGDVQARLSSGRRP</sequence>
<dbReference type="Proteomes" id="UP000198224">
    <property type="component" value="Chromosome I"/>
</dbReference>
<dbReference type="GO" id="GO:0003677">
    <property type="term" value="F:DNA binding"/>
    <property type="evidence" value="ECO:0007669"/>
    <property type="project" value="UniProtKB-KW"/>
</dbReference>
<dbReference type="Pfam" id="PF02575">
    <property type="entry name" value="YbaB_DNA_bd"/>
    <property type="match status" value="1"/>
</dbReference>
<organism evidence="1 2">
    <name type="scientific">Micromonospora chokoriensis</name>
    <dbReference type="NCBI Taxonomy" id="356851"/>
    <lineage>
        <taxon>Bacteria</taxon>
        <taxon>Bacillati</taxon>
        <taxon>Actinomycetota</taxon>
        <taxon>Actinomycetes</taxon>
        <taxon>Micromonosporales</taxon>
        <taxon>Micromonosporaceae</taxon>
        <taxon>Micromonospora</taxon>
    </lineage>
</organism>
<dbReference type="AlphaFoldDB" id="A0A1C4VFA0"/>
<name>A0A1C4VFA0_9ACTN</name>
<dbReference type="InterPro" id="IPR004401">
    <property type="entry name" value="YbaB/EbfC"/>
</dbReference>
<keyword evidence="2" id="KW-1185">Reference proteome</keyword>
<proteinExistence type="predicted"/>
<dbReference type="InterPro" id="IPR036894">
    <property type="entry name" value="YbaB-like_sf"/>
</dbReference>
<gene>
    <name evidence="1" type="ORF">GA0070612_1348</name>
</gene>
<evidence type="ECO:0000313" key="1">
    <source>
        <dbReference type="EMBL" id="SCE82395.1"/>
    </source>
</evidence>
<evidence type="ECO:0000313" key="2">
    <source>
        <dbReference type="Proteomes" id="UP000198224"/>
    </source>
</evidence>
<dbReference type="EMBL" id="LT607409">
    <property type="protein sequence ID" value="SCE82395.1"/>
    <property type="molecule type" value="Genomic_DNA"/>
</dbReference>
<accession>A0A1C4VFA0</accession>
<dbReference type="Gene3D" id="3.30.1310.10">
    <property type="entry name" value="Nucleoid-associated protein YbaB-like domain"/>
    <property type="match status" value="1"/>
</dbReference>
<reference evidence="2" key="1">
    <citation type="submission" date="2016-06" db="EMBL/GenBank/DDBJ databases">
        <authorList>
            <person name="Varghese N."/>
            <person name="Submissions Spin"/>
        </authorList>
    </citation>
    <scope>NUCLEOTIDE SEQUENCE [LARGE SCALE GENOMIC DNA]</scope>
    <source>
        <strain evidence="2">DSM 45160</strain>
    </source>
</reference>
<dbReference type="SUPFAM" id="SSF82607">
    <property type="entry name" value="YbaB-like"/>
    <property type="match status" value="1"/>
</dbReference>
<protein>
    <submittedName>
        <fullName evidence="1">YbaB/EbfC DNA-binding family protein</fullName>
    </submittedName>
</protein>
<dbReference type="RefSeq" id="WP_088987128.1">
    <property type="nucleotide sequence ID" value="NZ_LT607409.1"/>
</dbReference>